<name>A0A3D9Z398_9HYPH</name>
<dbReference type="InterPro" id="IPR005467">
    <property type="entry name" value="His_kinase_dom"/>
</dbReference>
<evidence type="ECO:0000259" key="12">
    <source>
        <dbReference type="PROSITE" id="PS50894"/>
    </source>
</evidence>
<evidence type="ECO:0000256" key="3">
    <source>
        <dbReference type="ARBA" id="ARBA00021495"/>
    </source>
</evidence>
<comment type="function">
    <text evidence="8">Involved in the transmission of sensory signals from the chemoreceptors to the flagellar motors. CheA is autophosphorylated; it can transfer its phosphate group to either CheB or CheY.</text>
</comment>
<keyword evidence="5" id="KW-0808">Transferase</keyword>
<dbReference type="AlphaFoldDB" id="A0A3D9Z398"/>
<evidence type="ECO:0000256" key="1">
    <source>
        <dbReference type="ARBA" id="ARBA00000085"/>
    </source>
</evidence>
<accession>A0A3D9Z398</accession>
<dbReference type="InterPro" id="IPR003594">
    <property type="entry name" value="HATPase_dom"/>
</dbReference>
<dbReference type="InterPro" id="IPR036890">
    <property type="entry name" value="HATPase_C_sf"/>
</dbReference>
<dbReference type="InterPro" id="IPR004358">
    <property type="entry name" value="Sig_transdc_His_kin-like_C"/>
</dbReference>
<gene>
    <name evidence="13" type="ORF">DES32_0802</name>
</gene>
<dbReference type="EC" id="2.7.13.3" evidence="2"/>
<reference evidence="13 14" key="1">
    <citation type="submission" date="2018-08" db="EMBL/GenBank/DDBJ databases">
        <title>Genomic Encyclopedia of Type Strains, Phase IV (KMG-IV): sequencing the most valuable type-strain genomes for metagenomic binning, comparative biology and taxonomic classification.</title>
        <authorList>
            <person name="Goeker M."/>
        </authorList>
    </citation>
    <scope>NUCLEOTIDE SEQUENCE [LARGE SCALE GENOMIC DNA]</scope>
    <source>
        <strain evidence="13 14">BW863</strain>
    </source>
</reference>
<evidence type="ECO:0000256" key="9">
    <source>
        <dbReference type="PROSITE-ProRule" id="PRU00110"/>
    </source>
</evidence>
<keyword evidence="7" id="KW-0902">Two-component regulatory system</keyword>
<evidence type="ECO:0000313" key="14">
    <source>
        <dbReference type="Proteomes" id="UP000256900"/>
    </source>
</evidence>
<feature type="domain" description="HPt" evidence="12">
    <location>
        <begin position="1"/>
        <end position="107"/>
    </location>
</feature>
<dbReference type="OrthoDB" id="9803176at2"/>
<dbReference type="EMBL" id="QUMO01000001">
    <property type="protein sequence ID" value="REF89577.1"/>
    <property type="molecule type" value="Genomic_DNA"/>
</dbReference>
<dbReference type="Pfam" id="PF01584">
    <property type="entry name" value="CheW"/>
    <property type="match status" value="1"/>
</dbReference>
<dbReference type="InterPro" id="IPR036641">
    <property type="entry name" value="HPT_dom_sf"/>
</dbReference>
<dbReference type="CDD" id="cd00088">
    <property type="entry name" value="HPT"/>
    <property type="match status" value="1"/>
</dbReference>
<dbReference type="SUPFAM" id="SSF50341">
    <property type="entry name" value="CheW-like"/>
    <property type="match status" value="1"/>
</dbReference>
<dbReference type="Proteomes" id="UP000256900">
    <property type="component" value="Unassembled WGS sequence"/>
</dbReference>
<dbReference type="Gene3D" id="1.20.120.160">
    <property type="entry name" value="HPT domain"/>
    <property type="match status" value="1"/>
</dbReference>
<dbReference type="RefSeq" id="WP_115835329.1">
    <property type="nucleotide sequence ID" value="NZ_CP025086.1"/>
</dbReference>
<proteinExistence type="predicted"/>
<dbReference type="SMART" id="SM00387">
    <property type="entry name" value="HATPase_c"/>
    <property type="match status" value="1"/>
</dbReference>
<keyword evidence="6 13" id="KW-0418">Kinase</keyword>
<dbReference type="InterPro" id="IPR008207">
    <property type="entry name" value="Sig_transdc_His_kin_Hpt_dom"/>
</dbReference>
<evidence type="ECO:0000256" key="5">
    <source>
        <dbReference type="ARBA" id="ARBA00022679"/>
    </source>
</evidence>
<dbReference type="PRINTS" id="PR00344">
    <property type="entry name" value="BCTRLSENSOR"/>
</dbReference>
<dbReference type="PROSITE" id="PS50851">
    <property type="entry name" value="CHEW"/>
    <property type="match status" value="1"/>
</dbReference>
<dbReference type="PANTHER" id="PTHR43395:SF8">
    <property type="entry name" value="HISTIDINE KINASE"/>
    <property type="match status" value="1"/>
</dbReference>
<keyword evidence="14" id="KW-1185">Reference proteome</keyword>
<feature type="domain" description="CheW-like" evidence="11">
    <location>
        <begin position="783"/>
        <end position="918"/>
    </location>
</feature>
<dbReference type="SUPFAM" id="SSF55874">
    <property type="entry name" value="ATPase domain of HSP90 chaperone/DNA topoisomerase II/histidine kinase"/>
    <property type="match status" value="1"/>
</dbReference>
<feature type="domain" description="Histidine kinase" evidence="10">
    <location>
        <begin position="513"/>
        <end position="781"/>
    </location>
</feature>
<dbReference type="Gene3D" id="3.30.565.10">
    <property type="entry name" value="Histidine kinase-like ATPase, C-terminal domain"/>
    <property type="match status" value="1"/>
</dbReference>
<evidence type="ECO:0000256" key="2">
    <source>
        <dbReference type="ARBA" id="ARBA00012438"/>
    </source>
</evidence>
<dbReference type="Gene3D" id="2.30.30.40">
    <property type="entry name" value="SH3 Domains"/>
    <property type="match status" value="1"/>
</dbReference>
<evidence type="ECO:0000259" key="10">
    <source>
        <dbReference type="PROSITE" id="PS50109"/>
    </source>
</evidence>
<evidence type="ECO:0000256" key="4">
    <source>
        <dbReference type="ARBA" id="ARBA00022553"/>
    </source>
</evidence>
<dbReference type="GO" id="GO:0000155">
    <property type="term" value="F:phosphorelay sensor kinase activity"/>
    <property type="evidence" value="ECO:0007669"/>
    <property type="project" value="UniProtKB-ARBA"/>
</dbReference>
<dbReference type="Pfam" id="PF01627">
    <property type="entry name" value="Hpt"/>
    <property type="match status" value="1"/>
</dbReference>
<feature type="modified residue" description="Phosphohistidine" evidence="9">
    <location>
        <position position="47"/>
    </location>
</feature>
<dbReference type="InterPro" id="IPR002545">
    <property type="entry name" value="CheW-lke_dom"/>
</dbReference>
<dbReference type="InterPro" id="IPR036061">
    <property type="entry name" value="CheW-like_dom_sf"/>
</dbReference>
<comment type="caution">
    <text evidence="13">The sequence shown here is derived from an EMBL/GenBank/DDBJ whole genome shotgun (WGS) entry which is preliminary data.</text>
</comment>
<evidence type="ECO:0000256" key="6">
    <source>
        <dbReference type="ARBA" id="ARBA00022777"/>
    </source>
</evidence>
<evidence type="ECO:0000256" key="7">
    <source>
        <dbReference type="ARBA" id="ARBA00023012"/>
    </source>
</evidence>
<evidence type="ECO:0000259" key="11">
    <source>
        <dbReference type="PROSITE" id="PS50851"/>
    </source>
</evidence>
<dbReference type="PROSITE" id="PS50894">
    <property type="entry name" value="HPT"/>
    <property type="match status" value="1"/>
</dbReference>
<dbReference type="Pfam" id="PF02518">
    <property type="entry name" value="HATPase_c"/>
    <property type="match status" value="1"/>
</dbReference>
<protein>
    <recommendedName>
        <fullName evidence="3">Chemotaxis protein CheA</fullName>
        <ecNumber evidence="2">2.7.13.3</ecNumber>
    </recommendedName>
</protein>
<dbReference type="SMART" id="SM00073">
    <property type="entry name" value="HPT"/>
    <property type="match status" value="1"/>
</dbReference>
<organism evidence="13 14">
    <name type="scientific">Methylovirgula ligni</name>
    <dbReference type="NCBI Taxonomy" id="569860"/>
    <lineage>
        <taxon>Bacteria</taxon>
        <taxon>Pseudomonadati</taxon>
        <taxon>Pseudomonadota</taxon>
        <taxon>Alphaproteobacteria</taxon>
        <taxon>Hyphomicrobiales</taxon>
        <taxon>Beijerinckiaceae</taxon>
        <taxon>Methylovirgula</taxon>
    </lineage>
</organism>
<sequence length="924" mass="98241">MASELDALWNEFAAETEDHLESLERLLSDPSATWPMSEIGVLFRYFHSLKGTFLAMGFGNVEAVAHRCEDILALVREGKAPLDPILAEALLRAVDRLKHMRDEVLATRQDARPATDILAELEKHSRVDAPPVTADTASDAQSAALGEDPEMLGIYCELLEQRLATTAQALSDSIPDRAGAAEACSELAYGAQMMGFESLSEHLDRLAELAAVDLPERALIVGLCGEIHEQAKIIEELTGHRSGAEVLAAALAQQLKTDYAAALDALAAAAGPDDPADAPGLLAAAEAVRTLASCQGFAQAERLLILLGEKIRGRGDSDPSNNAALPGLVHEAVAELRHAADTGTDIAAHQTDALASRWDTSLSGAQREAVPEPAAMTRLSRELLATLSSEQLTKLERAIADGQRAFELLLDLESHPEVAGDVLAWLSSAVQAITSHTAHRRGAGCFEFLVVSEHPLDWVRAQLAALDPEQVCLRGVKLLGEPSAQGGGAVAGEAPAAPLRTPLVRVSSEKVDDLMAEIGEMRSALAGFADILQYGALATAQREVRRHGARGTNEGIDWQDHRDAIDADLRHLRDLHSTLESAHRRIWSVGLQLRVIPVDGLFGRLSRAARDLSEKLGKEISVVVEGREVRIDKSMVDVLIDPLMHMVRNAVDHGIETPAAREVAGKSRRATLTIAASENGNRIEIVIADDGHGLDHSRIVAKAIHLGLISAANASRMNEEEISALIFRPGFSTAAAVTEISGRGVGLDVVETTLQRLGGTIEVRTAPGAGTKFILKLPISAALLRTLLVEVGGQVFALPERQVISVRELVASEIEQVTAQSFILHRGTAVPVRDLGGELGFQTGAAAPATTGYLVIVAAGARVIGLAVDRVLRFEDLFLKELHPVLATIPSVAGTSVLGDGRPVLVLDPAPLANPEMNGAGAPH</sequence>
<dbReference type="InterPro" id="IPR051315">
    <property type="entry name" value="Bact_Chemotaxis_CheA"/>
</dbReference>
<evidence type="ECO:0000256" key="8">
    <source>
        <dbReference type="ARBA" id="ARBA00035100"/>
    </source>
</evidence>
<dbReference type="PANTHER" id="PTHR43395">
    <property type="entry name" value="SENSOR HISTIDINE KINASE CHEA"/>
    <property type="match status" value="1"/>
</dbReference>
<dbReference type="GO" id="GO:0006935">
    <property type="term" value="P:chemotaxis"/>
    <property type="evidence" value="ECO:0007669"/>
    <property type="project" value="InterPro"/>
</dbReference>
<dbReference type="PROSITE" id="PS50109">
    <property type="entry name" value="HIS_KIN"/>
    <property type="match status" value="1"/>
</dbReference>
<evidence type="ECO:0000313" key="13">
    <source>
        <dbReference type="EMBL" id="REF89577.1"/>
    </source>
</evidence>
<dbReference type="FunFam" id="3.30.565.10:FF:000016">
    <property type="entry name" value="Chemotaxis protein CheA, putative"/>
    <property type="match status" value="1"/>
</dbReference>
<keyword evidence="4 9" id="KW-0597">Phosphoprotein</keyword>
<dbReference type="SMART" id="SM00260">
    <property type="entry name" value="CheW"/>
    <property type="match status" value="1"/>
</dbReference>
<comment type="catalytic activity">
    <reaction evidence="1">
        <text>ATP + protein L-histidine = ADP + protein N-phospho-L-histidine.</text>
        <dbReference type="EC" id="2.7.13.3"/>
    </reaction>
</comment>
<dbReference type="SUPFAM" id="SSF47226">
    <property type="entry name" value="Histidine-containing phosphotransfer domain, HPT domain"/>
    <property type="match status" value="1"/>
</dbReference>